<dbReference type="EMBL" id="KV429044">
    <property type="protein sequence ID" value="KZT71771.1"/>
    <property type="molecule type" value="Genomic_DNA"/>
</dbReference>
<feature type="compositionally biased region" description="Acidic residues" evidence="1">
    <location>
        <begin position="376"/>
        <end position="392"/>
    </location>
</feature>
<dbReference type="Gene3D" id="1.10.8.10">
    <property type="entry name" value="DNA helicase RuvA subunit, C-terminal domain"/>
    <property type="match status" value="1"/>
</dbReference>
<dbReference type="SUPFAM" id="SSF46934">
    <property type="entry name" value="UBA-like"/>
    <property type="match status" value="1"/>
</dbReference>
<accession>A0A165SBJ8</accession>
<dbReference type="Pfam" id="PF02845">
    <property type="entry name" value="CUE"/>
    <property type="match status" value="1"/>
</dbReference>
<dbReference type="PANTHER" id="PTHR16461">
    <property type="entry name" value="TOLL-INTERACTING PROTEIN"/>
    <property type="match status" value="1"/>
</dbReference>
<dbReference type="CDD" id="cd14279">
    <property type="entry name" value="CUE"/>
    <property type="match status" value="1"/>
</dbReference>
<feature type="region of interest" description="Disordered" evidence="1">
    <location>
        <begin position="225"/>
        <end position="253"/>
    </location>
</feature>
<feature type="compositionally biased region" description="Polar residues" evidence="1">
    <location>
        <begin position="225"/>
        <end position="241"/>
    </location>
</feature>
<dbReference type="PROSITE" id="PS51140">
    <property type="entry name" value="CUE"/>
    <property type="match status" value="1"/>
</dbReference>
<feature type="region of interest" description="Disordered" evidence="1">
    <location>
        <begin position="286"/>
        <end position="392"/>
    </location>
</feature>
<proteinExistence type="predicted"/>
<sequence>MSSDVTSQDTPATHDTSATTTDTSHNPTADPFGEEETPALPPRLDSRTEASVAPSADHGSEAPAETGNEHPQVSLLRGMFPDFDTVVLQSVLESVNYDQDRAIDVLLGMSDPNYISSATHEQPQQPDLTLDEQLARQLALEDQQQQPRHASGQSWPRRGDVPYQTRQQPPGTYHHQQQQQQYVTGSERGDFQEFQETLGRMAESGKRTFSSIVTKAKAKFTELNDQYSQRQGQPSNNQASQGGYAAPAHVDRHTASQAVTQQYYGADYHDSPSAAQMPPITLHNQQSSDLRGYDVGSGARAQSPTPSAPGAPSSPLATGRISMSSPRPSSEVPRPPPTSTGSPIDAAKLGLLPKRPVSLLTPQPTAGAPMQRQDSEELEYVENPFEEGEGRH</sequence>
<reference evidence="3 4" key="1">
    <citation type="journal article" date="2016" name="Mol. Biol. Evol.">
        <title>Comparative Genomics of Early-Diverging Mushroom-Forming Fungi Provides Insights into the Origins of Lignocellulose Decay Capabilities.</title>
        <authorList>
            <person name="Nagy L.G."/>
            <person name="Riley R."/>
            <person name="Tritt A."/>
            <person name="Adam C."/>
            <person name="Daum C."/>
            <person name="Floudas D."/>
            <person name="Sun H."/>
            <person name="Yadav J.S."/>
            <person name="Pangilinan J."/>
            <person name="Larsson K.H."/>
            <person name="Matsuura K."/>
            <person name="Barry K."/>
            <person name="Labutti K."/>
            <person name="Kuo R."/>
            <person name="Ohm R.A."/>
            <person name="Bhattacharya S.S."/>
            <person name="Shirouzu T."/>
            <person name="Yoshinaga Y."/>
            <person name="Martin F.M."/>
            <person name="Grigoriev I.V."/>
            <person name="Hibbett D.S."/>
        </authorList>
    </citation>
    <scope>NUCLEOTIDE SEQUENCE [LARGE SCALE GENOMIC DNA]</scope>
    <source>
        <strain evidence="3 4">L-15889</strain>
    </source>
</reference>
<evidence type="ECO:0000313" key="3">
    <source>
        <dbReference type="EMBL" id="KZT71771.1"/>
    </source>
</evidence>
<evidence type="ECO:0000256" key="1">
    <source>
        <dbReference type="SAM" id="MobiDB-lite"/>
    </source>
</evidence>
<dbReference type="InterPro" id="IPR003892">
    <property type="entry name" value="CUE"/>
</dbReference>
<organism evidence="3 4">
    <name type="scientific">Daedalea quercina L-15889</name>
    <dbReference type="NCBI Taxonomy" id="1314783"/>
    <lineage>
        <taxon>Eukaryota</taxon>
        <taxon>Fungi</taxon>
        <taxon>Dikarya</taxon>
        <taxon>Basidiomycota</taxon>
        <taxon>Agaricomycotina</taxon>
        <taxon>Agaricomycetes</taxon>
        <taxon>Polyporales</taxon>
        <taxon>Fomitopsis</taxon>
    </lineage>
</organism>
<dbReference type="STRING" id="1314783.A0A165SBJ8"/>
<feature type="region of interest" description="Disordered" evidence="1">
    <location>
        <begin position="140"/>
        <end position="187"/>
    </location>
</feature>
<dbReference type="OrthoDB" id="9942608at2759"/>
<feature type="compositionally biased region" description="Polar residues" evidence="1">
    <location>
        <begin position="142"/>
        <end position="154"/>
    </location>
</feature>
<evidence type="ECO:0000313" key="4">
    <source>
        <dbReference type="Proteomes" id="UP000076727"/>
    </source>
</evidence>
<dbReference type="GO" id="GO:0006511">
    <property type="term" value="P:ubiquitin-dependent protein catabolic process"/>
    <property type="evidence" value="ECO:0007669"/>
    <property type="project" value="TreeGrafter"/>
</dbReference>
<feature type="compositionally biased region" description="Low complexity" evidence="1">
    <location>
        <begin position="167"/>
        <end position="185"/>
    </location>
</feature>
<feature type="compositionally biased region" description="Low complexity" evidence="1">
    <location>
        <begin position="9"/>
        <end position="30"/>
    </location>
</feature>
<protein>
    <recommendedName>
        <fullName evidence="2">CUE domain-containing protein</fullName>
    </recommendedName>
</protein>
<dbReference type="GO" id="GO:0031624">
    <property type="term" value="F:ubiquitin conjugating enzyme binding"/>
    <property type="evidence" value="ECO:0007669"/>
    <property type="project" value="TreeGrafter"/>
</dbReference>
<feature type="domain" description="CUE" evidence="2">
    <location>
        <begin position="68"/>
        <end position="111"/>
    </location>
</feature>
<feature type="region of interest" description="Disordered" evidence="1">
    <location>
        <begin position="1"/>
        <end position="75"/>
    </location>
</feature>
<keyword evidence="4" id="KW-1185">Reference proteome</keyword>
<dbReference type="InterPro" id="IPR009060">
    <property type="entry name" value="UBA-like_sf"/>
</dbReference>
<feature type="compositionally biased region" description="Low complexity" evidence="1">
    <location>
        <begin position="301"/>
        <end position="332"/>
    </location>
</feature>
<evidence type="ECO:0000259" key="2">
    <source>
        <dbReference type="PROSITE" id="PS51140"/>
    </source>
</evidence>
<name>A0A165SBJ8_9APHY</name>
<dbReference type="AlphaFoldDB" id="A0A165SBJ8"/>
<dbReference type="GO" id="GO:0043130">
    <property type="term" value="F:ubiquitin binding"/>
    <property type="evidence" value="ECO:0007669"/>
    <property type="project" value="InterPro"/>
</dbReference>
<gene>
    <name evidence="3" type="ORF">DAEQUDRAFT_749785</name>
</gene>
<dbReference type="GO" id="GO:0005737">
    <property type="term" value="C:cytoplasm"/>
    <property type="evidence" value="ECO:0007669"/>
    <property type="project" value="TreeGrafter"/>
</dbReference>
<dbReference type="PANTHER" id="PTHR16461:SF5">
    <property type="entry name" value="TOLL-INTERACTING PROTEIN"/>
    <property type="match status" value="1"/>
</dbReference>
<dbReference type="SMART" id="SM00546">
    <property type="entry name" value="CUE"/>
    <property type="match status" value="1"/>
</dbReference>
<dbReference type="Proteomes" id="UP000076727">
    <property type="component" value="Unassembled WGS sequence"/>
</dbReference>